<dbReference type="Gene3D" id="3.30.70.270">
    <property type="match status" value="1"/>
</dbReference>
<feature type="transmembrane region" description="Helical" evidence="1">
    <location>
        <begin position="110"/>
        <end position="130"/>
    </location>
</feature>
<feature type="domain" description="MHYT" evidence="4">
    <location>
        <begin position="12"/>
        <end position="199"/>
    </location>
</feature>
<dbReference type="InterPro" id="IPR029787">
    <property type="entry name" value="Nucleotide_cyclase"/>
</dbReference>
<organism evidence="5 6">
    <name type="scientific">Ahrensia marina</name>
    <dbReference type="NCBI Taxonomy" id="1514904"/>
    <lineage>
        <taxon>Bacteria</taxon>
        <taxon>Pseudomonadati</taxon>
        <taxon>Pseudomonadota</taxon>
        <taxon>Alphaproteobacteria</taxon>
        <taxon>Hyphomicrobiales</taxon>
        <taxon>Ahrensiaceae</taxon>
        <taxon>Ahrensia</taxon>
    </lineage>
</organism>
<dbReference type="InterPro" id="IPR001633">
    <property type="entry name" value="EAL_dom"/>
</dbReference>
<dbReference type="Pfam" id="PF00990">
    <property type="entry name" value="GGDEF"/>
    <property type="match status" value="1"/>
</dbReference>
<dbReference type="SUPFAM" id="SSF55073">
    <property type="entry name" value="Nucleotide cyclase"/>
    <property type="match status" value="1"/>
</dbReference>
<dbReference type="PROSITE" id="PS50924">
    <property type="entry name" value="MHYT"/>
    <property type="match status" value="1"/>
</dbReference>
<feature type="transmembrane region" description="Helical" evidence="1">
    <location>
        <begin position="83"/>
        <end position="103"/>
    </location>
</feature>
<dbReference type="RefSeq" id="WP_053997486.1">
    <property type="nucleotide sequence ID" value="NZ_JXMU01000001.1"/>
</dbReference>
<accession>A0A0M9GQC4</accession>
<dbReference type="NCBIfam" id="TIGR00254">
    <property type="entry name" value="GGDEF"/>
    <property type="match status" value="1"/>
</dbReference>
<feature type="transmembrane region" description="Helical" evidence="1">
    <location>
        <begin position="215"/>
        <end position="237"/>
    </location>
</feature>
<evidence type="ECO:0000259" key="3">
    <source>
        <dbReference type="PROSITE" id="PS50887"/>
    </source>
</evidence>
<dbReference type="InterPro" id="IPR052155">
    <property type="entry name" value="Biofilm_reg_signaling"/>
</dbReference>
<evidence type="ECO:0000313" key="5">
    <source>
        <dbReference type="EMBL" id="KPB02916.1"/>
    </source>
</evidence>
<dbReference type="PATRIC" id="fig|1514904.3.peg.250"/>
<dbReference type="Proteomes" id="UP000038011">
    <property type="component" value="Unassembled WGS sequence"/>
</dbReference>
<dbReference type="EMBL" id="JXMU01000001">
    <property type="protein sequence ID" value="KPB02916.1"/>
    <property type="molecule type" value="Genomic_DNA"/>
</dbReference>
<dbReference type="STRING" id="1514904.SU32_01210"/>
<dbReference type="PANTHER" id="PTHR44757">
    <property type="entry name" value="DIGUANYLATE CYCLASE DGCP"/>
    <property type="match status" value="1"/>
</dbReference>
<evidence type="ECO:0000259" key="4">
    <source>
        <dbReference type="PROSITE" id="PS50924"/>
    </source>
</evidence>
<dbReference type="OrthoDB" id="9814202at2"/>
<dbReference type="InterPro" id="IPR000160">
    <property type="entry name" value="GGDEF_dom"/>
</dbReference>
<name>A0A0M9GQC4_9HYPH</name>
<dbReference type="InterPro" id="IPR043128">
    <property type="entry name" value="Rev_trsase/Diguanyl_cyclase"/>
</dbReference>
<keyword evidence="6" id="KW-1185">Reference proteome</keyword>
<keyword evidence="1" id="KW-1133">Transmembrane helix</keyword>
<gene>
    <name evidence="5" type="ORF">SU32_01210</name>
</gene>
<feature type="transmembrane region" description="Helical" evidence="1">
    <location>
        <begin position="15"/>
        <end position="35"/>
    </location>
</feature>
<dbReference type="InterPro" id="IPR035919">
    <property type="entry name" value="EAL_sf"/>
</dbReference>
<evidence type="ECO:0000313" key="6">
    <source>
        <dbReference type="Proteomes" id="UP000038011"/>
    </source>
</evidence>
<dbReference type="PROSITE" id="PS50883">
    <property type="entry name" value="EAL"/>
    <property type="match status" value="1"/>
</dbReference>
<dbReference type="SMART" id="SM00267">
    <property type="entry name" value="GGDEF"/>
    <property type="match status" value="1"/>
</dbReference>
<dbReference type="GO" id="GO:0016020">
    <property type="term" value="C:membrane"/>
    <property type="evidence" value="ECO:0007669"/>
    <property type="project" value="UniProtKB-UniRule"/>
</dbReference>
<dbReference type="CDD" id="cd01948">
    <property type="entry name" value="EAL"/>
    <property type="match status" value="1"/>
</dbReference>
<dbReference type="PROSITE" id="PS50887">
    <property type="entry name" value="GGDEF"/>
    <property type="match status" value="1"/>
</dbReference>
<feature type="transmembrane region" description="Helical" evidence="1">
    <location>
        <begin position="175"/>
        <end position="195"/>
    </location>
</feature>
<dbReference type="Gene3D" id="3.20.20.450">
    <property type="entry name" value="EAL domain"/>
    <property type="match status" value="1"/>
</dbReference>
<keyword evidence="1" id="KW-0812">Transmembrane</keyword>
<feature type="domain" description="EAL" evidence="2">
    <location>
        <begin position="425"/>
        <end position="675"/>
    </location>
</feature>
<protein>
    <recommendedName>
        <fullName evidence="7">Diguanylate cyclase</fullName>
    </recommendedName>
</protein>
<evidence type="ECO:0000256" key="1">
    <source>
        <dbReference type="PROSITE-ProRule" id="PRU00244"/>
    </source>
</evidence>
<dbReference type="SUPFAM" id="SSF141868">
    <property type="entry name" value="EAL domain-like"/>
    <property type="match status" value="1"/>
</dbReference>
<dbReference type="CDD" id="cd01949">
    <property type="entry name" value="GGDEF"/>
    <property type="match status" value="1"/>
</dbReference>
<evidence type="ECO:0008006" key="7">
    <source>
        <dbReference type="Google" id="ProtNLM"/>
    </source>
</evidence>
<evidence type="ECO:0000259" key="2">
    <source>
        <dbReference type="PROSITE" id="PS50883"/>
    </source>
</evidence>
<comment type="caution">
    <text evidence="5">The sequence shown here is derived from an EMBL/GenBank/DDBJ whole genome shotgun (WGS) entry which is preliminary data.</text>
</comment>
<sequence length="704" mass="77153">MNILFNCIAYMHDPVFLALSVITLVCGAVVTLRLFARVRRTENDIRILWLALAGLIGGGTIWSTHFVAMIAYESDFILGYEPVLTFMSLIIAITATTLGFLIASVTKQSYVIEFGGIVLGLGISAMHYTGMMAMKVHGALEWSTVPVIISLITGCFFGAITVNRIARPITRFCKYGGALSFVLAVASMHFVSMSGMTILPSNIQLETPNLISKEFLGIGAFTVMALLLAVSFITNLIDMKTTEVTSKHYEHLALHDPLTGSLNRRGCEQFLDKIIAVGTDDTAGIAVLAVDLDDFKEINEVHGHTTGDHLLCAINERISNVLGNNETLARFGADEFIAIKSSIYTEREAKEFAKRISKAVSKPLLKGDLDISTSASIGFSFFPHHGDTSAQLIEKAKLAMYHSKSNGKNGISAYEKSMGEANKERNTLALELSQSIKNGELEVYYQLQNDTHTRAITGVEALLRWNHPTRGIVSPAIFIPIAEENGFICEIGDWVLKQACKQASQWSVPIKVAVNVAPRQLTDRDLPKKVHAILLETGLSPSRLEIEITESGIIADTALALHSIRQLKALGVKLAMDDYGTGYSSLFTLQNFPFDKIKIDREFIKEINTNKQSSAIVQSTLILGDSLDIPILAEGVETEEHLQFLSKQGCQEVQGYLFGKPMPNSNLVKILDDQAAKENNVAKLNRKPATVTGRSEARRLQVVS</sequence>
<reference evidence="5 6" key="1">
    <citation type="submission" date="2015-01" db="EMBL/GenBank/DDBJ databases">
        <title>Ahrensia donghaiensis sp. nov., a novel dimethylsulphoniopropionate-cleavage bacterium isolated from seawater and emended descriptions of the genus Ahrensia and Ahrensia kielensis.</title>
        <authorList>
            <person name="Liu J."/>
        </authorList>
    </citation>
    <scope>NUCLEOTIDE SEQUENCE [LARGE SCALE GENOMIC DNA]</scope>
    <source>
        <strain evidence="5 6">LZD062</strain>
    </source>
</reference>
<dbReference type="Pfam" id="PF00563">
    <property type="entry name" value="EAL"/>
    <property type="match status" value="1"/>
</dbReference>
<dbReference type="Pfam" id="PF03707">
    <property type="entry name" value="MHYT"/>
    <property type="match status" value="2"/>
</dbReference>
<feature type="domain" description="GGDEF" evidence="3">
    <location>
        <begin position="283"/>
        <end position="416"/>
    </location>
</feature>
<proteinExistence type="predicted"/>
<dbReference type="PANTHER" id="PTHR44757:SF2">
    <property type="entry name" value="BIOFILM ARCHITECTURE MAINTENANCE PROTEIN MBAA"/>
    <property type="match status" value="1"/>
</dbReference>
<feature type="transmembrane region" description="Helical" evidence="1">
    <location>
        <begin position="142"/>
        <end position="163"/>
    </location>
</feature>
<dbReference type="InterPro" id="IPR005330">
    <property type="entry name" value="MHYT_dom"/>
</dbReference>
<dbReference type="AlphaFoldDB" id="A0A0M9GQC4"/>
<keyword evidence="1" id="KW-0472">Membrane</keyword>
<feature type="transmembrane region" description="Helical" evidence="1">
    <location>
        <begin position="47"/>
        <end position="71"/>
    </location>
</feature>
<dbReference type="SMART" id="SM00052">
    <property type="entry name" value="EAL"/>
    <property type="match status" value="1"/>
</dbReference>